<evidence type="ECO:0000256" key="4">
    <source>
        <dbReference type="ARBA" id="ARBA00022544"/>
    </source>
</evidence>
<feature type="transmembrane region" description="Helical" evidence="8">
    <location>
        <begin position="313"/>
        <end position="334"/>
    </location>
</feature>
<feature type="transmembrane region" description="Helical" evidence="8">
    <location>
        <begin position="192"/>
        <end position="215"/>
    </location>
</feature>
<keyword evidence="5 8" id="KW-0812">Transmembrane</keyword>
<feature type="transmembrane region" description="Helical" evidence="8">
    <location>
        <begin position="87"/>
        <end position="110"/>
    </location>
</feature>
<keyword evidence="7 8" id="KW-0472">Membrane</keyword>
<dbReference type="RefSeq" id="WP_066263979.1">
    <property type="nucleotide sequence ID" value="NZ_JARMAB010000020.1"/>
</dbReference>
<evidence type="ECO:0000256" key="1">
    <source>
        <dbReference type="ARBA" id="ARBA00004141"/>
    </source>
</evidence>
<sequence length="374" mass="43325">MKAFSLYEKTSTTLGGIYIMLLVNRMQIFYFTLILPMYLVHSYMIWGIVAIGLLSQINLTILSRVFASGYPAKGYQGLMQLFGEPMIRFFAFIGLFLIVIKITVITLGYADIIHQFLFPTMHTNWLLFFILLISVYVASQGMENTIRFIVIAFFSTMLIIPMFLFFFFLKIGSLHDLYPLIPTDWSMHSLKGLLLIGSSFSGPEYLICLGPWFNLKQKMSKYWAVGNALTILEYLLFFVISLLFFGSNYLSKTSFPVVNMVRYLQSPIFERIDIILICLELFNYIFFIAILLLCFYGAIRIIGGRIHEQTTRIGFMSSCITIFVCMITIYTWFWESEPEQNIWSNIQIWLGAFTYFLVPAFLLVSIKLKERVGI</sequence>
<feature type="transmembrane region" description="Helical" evidence="8">
    <location>
        <begin position="149"/>
        <end position="172"/>
    </location>
</feature>
<proteinExistence type="inferred from homology"/>
<keyword evidence="10" id="KW-1185">Reference proteome</keyword>
<evidence type="ECO:0000256" key="2">
    <source>
        <dbReference type="ARBA" id="ARBA00007998"/>
    </source>
</evidence>
<comment type="subcellular location">
    <subcellularLocation>
        <location evidence="1">Membrane</location>
        <topology evidence="1">Multi-pass membrane protein</topology>
    </subcellularLocation>
</comment>
<dbReference type="Pfam" id="PF03845">
    <property type="entry name" value="Spore_permease"/>
    <property type="match status" value="1"/>
</dbReference>
<dbReference type="InterPro" id="IPR004761">
    <property type="entry name" value="Spore_GerAB"/>
</dbReference>
<dbReference type="EMBL" id="JARMAB010000020">
    <property type="protein sequence ID" value="MED1204154.1"/>
    <property type="molecule type" value="Genomic_DNA"/>
</dbReference>
<name>A0ABU6MHL3_9BACI</name>
<evidence type="ECO:0000313" key="9">
    <source>
        <dbReference type="EMBL" id="MED1204154.1"/>
    </source>
</evidence>
<evidence type="ECO:0000256" key="3">
    <source>
        <dbReference type="ARBA" id="ARBA00022448"/>
    </source>
</evidence>
<dbReference type="Proteomes" id="UP001341444">
    <property type="component" value="Unassembled WGS sequence"/>
</dbReference>
<evidence type="ECO:0000313" key="10">
    <source>
        <dbReference type="Proteomes" id="UP001341444"/>
    </source>
</evidence>
<evidence type="ECO:0000256" key="6">
    <source>
        <dbReference type="ARBA" id="ARBA00022989"/>
    </source>
</evidence>
<feature type="transmembrane region" description="Helical" evidence="8">
    <location>
        <begin position="346"/>
        <end position="366"/>
    </location>
</feature>
<keyword evidence="6 8" id="KW-1133">Transmembrane helix</keyword>
<keyword evidence="4" id="KW-0309">Germination</keyword>
<organism evidence="9 10">
    <name type="scientific">Heyndrickxia acidicola</name>
    <dbReference type="NCBI Taxonomy" id="209389"/>
    <lineage>
        <taxon>Bacteria</taxon>
        <taxon>Bacillati</taxon>
        <taxon>Bacillota</taxon>
        <taxon>Bacilli</taxon>
        <taxon>Bacillales</taxon>
        <taxon>Bacillaceae</taxon>
        <taxon>Heyndrickxia</taxon>
    </lineage>
</organism>
<evidence type="ECO:0000256" key="5">
    <source>
        <dbReference type="ARBA" id="ARBA00022692"/>
    </source>
</evidence>
<evidence type="ECO:0000256" key="7">
    <source>
        <dbReference type="ARBA" id="ARBA00023136"/>
    </source>
</evidence>
<protein>
    <submittedName>
        <fullName evidence="9">GerAB/ArcD/ProY family transporter</fullName>
    </submittedName>
</protein>
<feature type="transmembrane region" description="Helical" evidence="8">
    <location>
        <begin position="274"/>
        <end position="301"/>
    </location>
</feature>
<keyword evidence="3" id="KW-0813">Transport</keyword>
<dbReference type="PANTHER" id="PTHR34975:SF2">
    <property type="entry name" value="SPORE GERMINATION PROTEIN A2"/>
    <property type="match status" value="1"/>
</dbReference>
<comment type="similarity">
    <text evidence="2">Belongs to the amino acid-polyamine-organocation (APC) superfamily. Spore germination protein (SGP) (TC 2.A.3.9) family.</text>
</comment>
<evidence type="ECO:0000256" key="8">
    <source>
        <dbReference type="SAM" id="Phobius"/>
    </source>
</evidence>
<reference evidence="9 10" key="1">
    <citation type="submission" date="2023-03" db="EMBL/GenBank/DDBJ databases">
        <title>Bacillus Genome Sequencing.</title>
        <authorList>
            <person name="Dunlap C."/>
        </authorList>
    </citation>
    <scope>NUCLEOTIDE SEQUENCE [LARGE SCALE GENOMIC DNA]</scope>
    <source>
        <strain evidence="9 10">B-23453</strain>
    </source>
</reference>
<dbReference type="PANTHER" id="PTHR34975">
    <property type="entry name" value="SPORE GERMINATION PROTEIN A2"/>
    <property type="match status" value="1"/>
</dbReference>
<feature type="transmembrane region" description="Helical" evidence="8">
    <location>
        <begin position="44"/>
        <end position="66"/>
    </location>
</feature>
<feature type="transmembrane region" description="Helical" evidence="8">
    <location>
        <begin position="222"/>
        <end position="245"/>
    </location>
</feature>
<feature type="transmembrane region" description="Helical" evidence="8">
    <location>
        <begin position="12"/>
        <end position="38"/>
    </location>
</feature>
<gene>
    <name evidence="9" type="ORF">P4T90_13965</name>
</gene>
<accession>A0ABU6MHL3</accession>
<comment type="caution">
    <text evidence="9">The sequence shown here is derived from an EMBL/GenBank/DDBJ whole genome shotgun (WGS) entry which is preliminary data.</text>
</comment>
<feature type="transmembrane region" description="Helical" evidence="8">
    <location>
        <begin position="116"/>
        <end position="137"/>
    </location>
</feature>